<evidence type="ECO:0000313" key="2">
    <source>
        <dbReference type="EMBL" id="PAT40864.1"/>
    </source>
</evidence>
<evidence type="ECO:0000313" key="4">
    <source>
        <dbReference type="Proteomes" id="UP000218644"/>
    </source>
</evidence>
<dbReference type="GO" id="GO:0016740">
    <property type="term" value="F:transferase activity"/>
    <property type="evidence" value="ECO:0007669"/>
    <property type="project" value="UniProtKB-KW"/>
</dbReference>
<dbReference type="Proteomes" id="UP000218644">
    <property type="component" value="Unassembled WGS sequence"/>
</dbReference>
<dbReference type="Gene3D" id="3.30.1540.10">
    <property type="entry name" value="formyl-coa transferase, domain 3"/>
    <property type="match status" value="1"/>
</dbReference>
<name>A0A2A2AK89_9BURK</name>
<dbReference type="InterPro" id="IPR044855">
    <property type="entry name" value="CoA-Trfase_III_dom3_sf"/>
</dbReference>
<dbReference type="PANTHER" id="PTHR48228:SF5">
    <property type="entry name" value="ALPHA-METHYLACYL-COA RACEMASE"/>
    <property type="match status" value="1"/>
</dbReference>
<keyword evidence="1" id="KW-0808">Transferase</keyword>
<dbReference type="EMBL" id="NSJD01000003">
    <property type="protein sequence ID" value="PAT40864.1"/>
    <property type="molecule type" value="Genomic_DNA"/>
</dbReference>
<dbReference type="Proteomes" id="UP000218054">
    <property type="component" value="Unassembled WGS sequence"/>
</dbReference>
<proteinExistence type="predicted"/>
<evidence type="ECO:0000313" key="3">
    <source>
        <dbReference type="Proteomes" id="UP000218054"/>
    </source>
</evidence>
<accession>A0A2A2AK89</accession>
<dbReference type="Pfam" id="PF02515">
    <property type="entry name" value="CoA_transf_3"/>
    <property type="match status" value="1"/>
</dbReference>
<dbReference type="PANTHER" id="PTHR48228">
    <property type="entry name" value="SUCCINYL-COA--D-CITRAMALATE COA-TRANSFERASE"/>
    <property type="match status" value="1"/>
</dbReference>
<organism evidence="1 3">
    <name type="scientific">Vandammella animalimorsus</name>
    <dbReference type="NCBI Taxonomy" id="2029117"/>
    <lineage>
        <taxon>Bacteria</taxon>
        <taxon>Pseudomonadati</taxon>
        <taxon>Pseudomonadota</taxon>
        <taxon>Betaproteobacteria</taxon>
        <taxon>Burkholderiales</taxon>
        <taxon>Comamonadaceae</taxon>
        <taxon>Vandammella</taxon>
    </lineage>
</organism>
<accession>A0A2A2AT46</accession>
<dbReference type="EMBL" id="NSJB01000001">
    <property type="protein sequence ID" value="PAT38236.1"/>
    <property type="molecule type" value="Genomic_DNA"/>
</dbReference>
<evidence type="ECO:0000313" key="1">
    <source>
        <dbReference type="EMBL" id="PAT38236.1"/>
    </source>
</evidence>
<dbReference type="AlphaFoldDB" id="A0A2A2AK89"/>
<dbReference type="Gene3D" id="3.40.50.10540">
    <property type="entry name" value="Crotonobetainyl-coa:carnitine coa-transferase, domain 1"/>
    <property type="match status" value="1"/>
</dbReference>
<dbReference type="InterPro" id="IPR050509">
    <property type="entry name" value="CoA-transferase_III"/>
</dbReference>
<keyword evidence="3" id="KW-1185">Reference proteome</keyword>
<gene>
    <name evidence="2" type="ORF">CK623_03525</name>
    <name evidence="1" type="ORF">CK625_01660</name>
</gene>
<comment type="caution">
    <text evidence="1">The sequence shown here is derived from an EMBL/GenBank/DDBJ whole genome shotgun (WGS) entry which is preliminary data.</text>
</comment>
<dbReference type="RefSeq" id="WP_095538516.1">
    <property type="nucleotide sequence ID" value="NZ_NSJB01000001.1"/>
</dbReference>
<dbReference type="SUPFAM" id="SSF89796">
    <property type="entry name" value="CoA-transferase family III (CaiB/BaiF)"/>
    <property type="match status" value="1"/>
</dbReference>
<dbReference type="InterPro" id="IPR023606">
    <property type="entry name" value="CoA-Trfase_III_dom_1_sf"/>
</dbReference>
<dbReference type="InterPro" id="IPR003673">
    <property type="entry name" value="CoA-Trfase_fam_III"/>
</dbReference>
<sequence length="318" mass="32639">MSGASSHPPTSTEPPAAAGPLAGVRILSLALNLPGPAALMRLAGMGAHCTKLEAPAPAGASTSDPMGQYDPAAYAQMHAGVQRVQADLKSPAGQAQLQALLERSDVLLTSFRPAAMKKLGVDWATLQARYPGLSLVQIFGAAGERANEAGHDLSYQAEAGLVPGLHMPPSLLADMAGALMACEAVLQALLARRADGRGHCIEVSLLDAAHWLALPRTWGLCAPQGMTGGAHAGYRLYPCADGRVALAALEPHFAQRLWQQVCAAGEGTQTADAPGAAAGDMLAEGTHEAVAAFCAARSCAELDALAQAHDIPLLTMPD</sequence>
<protein>
    <submittedName>
        <fullName evidence="1">CoA transferase</fullName>
    </submittedName>
</protein>
<reference evidence="3 4" key="1">
    <citation type="submission" date="2017-08" db="EMBL/GenBank/DDBJ databases">
        <title>WGS of Clinical strains of the CDC Group NO-1 linked to zoonotic infections in humans.</title>
        <authorList>
            <person name="Bernier A.-M."/>
            <person name="Bernard K."/>
        </authorList>
    </citation>
    <scope>NUCLEOTIDE SEQUENCE [LARGE SCALE GENOMIC DNA]</scope>
    <source>
        <strain evidence="1 3">NML00-0135</strain>
        <strain evidence="2 4">NML79-0751</strain>
    </source>
</reference>